<dbReference type="InterPro" id="IPR023827">
    <property type="entry name" value="Peptidase_S8_Asp-AS"/>
</dbReference>
<evidence type="ECO:0000256" key="3">
    <source>
        <dbReference type="ARBA" id="ARBA00022685"/>
    </source>
</evidence>
<feature type="region of interest" description="Disordered" evidence="14">
    <location>
        <begin position="1250"/>
        <end position="1275"/>
    </location>
</feature>
<feature type="compositionally biased region" description="Polar residues" evidence="14">
    <location>
        <begin position="978"/>
        <end position="990"/>
    </location>
</feature>
<dbReference type="InterPro" id="IPR022398">
    <property type="entry name" value="Peptidase_S8_His-AS"/>
</dbReference>
<keyword evidence="2 13" id="KW-0645">Protease</keyword>
<protein>
    <recommendedName>
        <fullName evidence="11">SPC3</fullName>
    </recommendedName>
</protein>
<evidence type="ECO:0000256" key="6">
    <source>
        <dbReference type="ARBA" id="ARBA00022825"/>
    </source>
</evidence>
<keyword evidence="7" id="KW-0865">Zymogen</keyword>
<dbReference type="PANTHER" id="PTHR42884:SF23">
    <property type="entry name" value="FURIN-LIKE PROTEASE 2"/>
    <property type="match status" value="1"/>
</dbReference>
<proteinExistence type="inferred from homology"/>
<dbReference type="InterPro" id="IPR032815">
    <property type="entry name" value="S8_pro-domain"/>
</dbReference>
<dbReference type="FunFam" id="3.30.70.850:FF:000001">
    <property type="entry name" value="Proprotein convertase subtilisin/kexin type 5"/>
    <property type="match status" value="1"/>
</dbReference>
<sequence length="1316" mass="145061">MQASVAVFLLAWFGLATANEESDDEIHFTNSWAVHIDNGDLDSVNNIAEKHGFINQGQIGSLPGYYHFVKHTARERSRRSLDNHSKTLLSEPRVKWVEQQRILERSKRDAIPGEDELVQRSVARLRRDTAVTIRDPFFKDQWYLQNIGQSSGPVAVDINVLPVWARGYSGKGVVVSVLDDGVDHTHPDLKNNYDPDASFDFNDFDGDPKPNDENLENCHGTKCAGEVAAQADNGICGVGVSFNASIGGIRMLDGRATDTIEGSSLSYRSDYIDIYSCCWGPKDDGKRFGKPGYLAGKALEIGAERGRGGKGNIYVWATGNGGLTDDDCNCDGYTTSIYTISIGAISDHGLSTYYTETCASTLAVTFSGGSHRETLENKVVTTDLHHKCTEVFKGTSSAAPLAAGMLALVLEANPKLTWRDVQHVIVASSQVTSPLDEGWKINGAGIRYNHKFGFGRLDVSKMVDKALKWKNVDKQRICHGAAHNTTRFIPSSGSLILSANTSACSSTGSEIRRLEHVQLNVTLQHRHRGDISITLISPSGTRSKLLTTRRNDHSARGLKNWVFMTVHCWGEDPRGLWTVIVTDNDNNNREHYLKKLTQGDEEDVTRIFLDDTAKDRQTGQSSSKKDNGEDHILKTMEDTAGKIFKQSGFTKFGKKPQHIRNKLQVKVTKKKVSKENSLKSSVKHHDKKRKGGKMAHFKKHYWKTKAKSKAKINKVHHSWRGKHNNPNANVVKVKQERKVSKIHIASKKLTSKTVLSQEQEKLKAAIKKDNSNGERKKPNKVSKQQEFNATLTMEPKLASTLNKSSTSVVNDSSMSENATKALGLISQLISEIQNNPLVSKIALEALKNPAIGKLFGIDSSRDGTQNIQERLSPTKGVKLQAKDLTNGTNITGSGSDIDARIIHRSNGTNATSVREPVNHFKTRTARPGSVKSIKHRHIQFFKIIKDTQEDYKNDVSGSGIEGNGSSGSGHYFDGSGSGNTETLQVAYNQPSSCGGSTNCSGTQNEDSPLSLSSESPKELEGENDSYEIFDVGNESQYGDGDGDEVFESAQNPVGSDEDNDDLIPEFGFDVNTVNEYDLDLCKYLLDSSNVSSIDQKVHCPGNGTLEKHGMDERDKEDKNLAHYLAVDKLKSASGDYILDSSDGQDGSSSKTLNDDNSSSDQDDSDTAKYNNKDLEVLQEALEDQLSRLSKDPASQKSNAEILARVRDDIKRGDIDDLELLEAQITGGKTDISRVTRSRTPEDDEIDVLDNADETPDETPETFGGFHGEGEDLERRRISHQIDKEKSSQTYYVNPDKYGKVNSGILESWTLILYGTK</sequence>
<feature type="signal peptide" evidence="15">
    <location>
        <begin position="1"/>
        <end position="18"/>
    </location>
</feature>
<evidence type="ECO:0000256" key="5">
    <source>
        <dbReference type="ARBA" id="ARBA00022801"/>
    </source>
</evidence>
<feature type="domain" description="P/Homo B" evidence="16">
    <location>
        <begin position="471"/>
        <end position="615"/>
    </location>
</feature>
<dbReference type="Pfam" id="PF16470">
    <property type="entry name" value="S8_pro-domain"/>
    <property type="match status" value="1"/>
</dbReference>
<dbReference type="FunFam" id="3.40.50.200:FF:000021">
    <property type="entry name" value="Proprotein convertase subtilisin/kexin type 5a"/>
    <property type="match status" value="1"/>
</dbReference>
<dbReference type="InterPro" id="IPR036852">
    <property type="entry name" value="Peptidase_S8/S53_dom_sf"/>
</dbReference>
<keyword evidence="5 13" id="KW-0378">Hydrolase</keyword>
<dbReference type="InterPro" id="IPR015500">
    <property type="entry name" value="Peptidase_S8_subtilisin-rel"/>
</dbReference>
<dbReference type="GO" id="GO:0004252">
    <property type="term" value="F:serine-type endopeptidase activity"/>
    <property type="evidence" value="ECO:0007669"/>
    <property type="project" value="UniProtKB-UniRule"/>
</dbReference>
<keyword evidence="4 15" id="KW-0732">Signal</keyword>
<dbReference type="PROSITE" id="PS00137">
    <property type="entry name" value="SUBTILASE_HIS"/>
    <property type="match status" value="1"/>
</dbReference>
<keyword evidence="18" id="KW-1185">Reference proteome</keyword>
<dbReference type="PROSITE" id="PS00136">
    <property type="entry name" value="SUBTILASE_ASP"/>
    <property type="match status" value="1"/>
</dbReference>
<dbReference type="EMBL" id="MU825396">
    <property type="protein sequence ID" value="KAJ7394416.1"/>
    <property type="molecule type" value="Genomic_DNA"/>
</dbReference>
<feature type="compositionally biased region" description="Basic and acidic residues" evidence="14">
    <location>
        <begin position="766"/>
        <end position="776"/>
    </location>
</feature>
<feature type="active site" description="Charge relay system" evidence="12 13">
    <location>
        <position position="396"/>
    </location>
</feature>
<feature type="compositionally biased region" description="Low complexity" evidence="14">
    <location>
        <begin position="1139"/>
        <end position="1159"/>
    </location>
</feature>
<feature type="chain" id="PRO_5040753609" description="SPC3" evidence="15">
    <location>
        <begin position="19"/>
        <end position="1316"/>
    </location>
</feature>
<comment type="similarity">
    <text evidence="1">Belongs to the peptidase S8 family. Furin subfamily.</text>
</comment>
<evidence type="ECO:0000256" key="14">
    <source>
        <dbReference type="SAM" id="MobiDB-lite"/>
    </source>
</evidence>
<dbReference type="Proteomes" id="UP001163046">
    <property type="component" value="Unassembled WGS sequence"/>
</dbReference>
<dbReference type="PROSITE" id="PS51829">
    <property type="entry name" value="P_HOMO_B"/>
    <property type="match status" value="1"/>
</dbReference>
<feature type="region of interest" description="Disordered" evidence="14">
    <location>
        <begin position="1093"/>
        <end position="1112"/>
    </location>
</feature>
<dbReference type="InterPro" id="IPR023828">
    <property type="entry name" value="Peptidase_S8_Ser-AS"/>
</dbReference>
<accession>A0A9X0A6L0</accession>
<evidence type="ECO:0000259" key="16">
    <source>
        <dbReference type="PROSITE" id="PS51829"/>
    </source>
</evidence>
<keyword evidence="8" id="KW-1015">Disulfide bond</keyword>
<keyword evidence="3" id="KW-0165">Cleavage on pair of basic residues</keyword>
<evidence type="ECO:0000256" key="9">
    <source>
        <dbReference type="ARBA" id="ARBA00023180"/>
    </source>
</evidence>
<dbReference type="InterPro" id="IPR000209">
    <property type="entry name" value="Peptidase_S8/S53_dom"/>
</dbReference>
<dbReference type="SUPFAM" id="SSF54897">
    <property type="entry name" value="Protease propeptides/inhibitors"/>
    <property type="match status" value="1"/>
</dbReference>
<dbReference type="PROSITE" id="PS00138">
    <property type="entry name" value="SUBTILASE_SER"/>
    <property type="match status" value="1"/>
</dbReference>
<dbReference type="Gene3D" id="3.30.70.850">
    <property type="entry name" value="Peptidase S8, pro-domain"/>
    <property type="match status" value="1"/>
</dbReference>
<dbReference type="InterPro" id="IPR002884">
    <property type="entry name" value="P_dom"/>
</dbReference>
<keyword evidence="6 13" id="KW-0720">Serine protease</keyword>
<evidence type="ECO:0000256" key="2">
    <source>
        <dbReference type="ARBA" id="ARBA00022670"/>
    </source>
</evidence>
<feature type="region of interest" description="Disordered" evidence="14">
    <location>
        <begin position="666"/>
        <end position="695"/>
    </location>
</feature>
<evidence type="ECO:0000256" key="8">
    <source>
        <dbReference type="ARBA" id="ARBA00023157"/>
    </source>
</evidence>
<dbReference type="InterPro" id="IPR008979">
    <property type="entry name" value="Galactose-bd-like_sf"/>
</dbReference>
<dbReference type="GO" id="GO:0016485">
    <property type="term" value="P:protein processing"/>
    <property type="evidence" value="ECO:0007669"/>
    <property type="project" value="TreeGrafter"/>
</dbReference>
<evidence type="ECO:0000256" key="1">
    <source>
        <dbReference type="ARBA" id="ARBA00005325"/>
    </source>
</evidence>
<dbReference type="PRINTS" id="PR00723">
    <property type="entry name" value="SUBTILISIN"/>
</dbReference>
<evidence type="ECO:0000256" key="13">
    <source>
        <dbReference type="PROSITE-ProRule" id="PRU01240"/>
    </source>
</evidence>
<feature type="active site" description="Charge relay system" evidence="12 13">
    <location>
        <position position="179"/>
    </location>
</feature>
<dbReference type="Pfam" id="PF01483">
    <property type="entry name" value="P_proprotein"/>
    <property type="match status" value="1"/>
</dbReference>
<dbReference type="SUPFAM" id="SSF52743">
    <property type="entry name" value="Subtilisin-like"/>
    <property type="match status" value="1"/>
</dbReference>
<feature type="compositionally biased region" description="Low complexity" evidence="14">
    <location>
        <begin position="991"/>
        <end position="1014"/>
    </location>
</feature>
<dbReference type="FunFam" id="2.60.120.260:FF:000006">
    <property type="entry name" value="Proprotein convertase subtilisin/kexin type 5"/>
    <property type="match status" value="1"/>
</dbReference>
<keyword evidence="9" id="KW-0325">Glycoprotein</keyword>
<feature type="region of interest" description="Disordered" evidence="14">
    <location>
        <begin position="611"/>
        <end position="630"/>
    </location>
</feature>
<feature type="region of interest" description="Disordered" evidence="14">
    <location>
        <begin position="954"/>
        <end position="1063"/>
    </location>
</feature>
<dbReference type="GO" id="GO:0000139">
    <property type="term" value="C:Golgi membrane"/>
    <property type="evidence" value="ECO:0007669"/>
    <property type="project" value="TreeGrafter"/>
</dbReference>
<evidence type="ECO:0000256" key="10">
    <source>
        <dbReference type="ARBA" id="ARBA00055784"/>
    </source>
</evidence>
<comment type="caution">
    <text evidence="17">The sequence shown here is derived from an EMBL/GenBank/DDBJ whole genome shotgun (WGS) entry which is preliminary data.</text>
</comment>
<evidence type="ECO:0000313" key="18">
    <source>
        <dbReference type="Proteomes" id="UP001163046"/>
    </source>
</evidence>
<dbReference type="InterPro" id="IPR034182">
    <property type="entry name" value="Kexin/furin"/>
</dbReference>
<evidence type="ECO:0000313" key="17">
    <source>
        <dbReference type="EMBL" id="KAJ7394416.1"/>
    </source>
</evidence>
<dbReference type="CDD" id="cd04059">
    <property type="entry name" value="Peptidases_S8_Protein_convertases_Kexins_Furin-like"/>
    <property type="match status" value="1"/>
</dbReference>
<dbReference type="SUPFAM" id="SSF49785">
    <property type="entry name" value="Galactose-binding domain-like"/>
    <property type="match status" value="1"/>
</dbReference>
<evidence type="ECO:0000256" key="4">
    <source>
        <dbReference type="ARBA" id="ARBA00022729"/>
    </source>
</evidence>
<evidence type="ECO:0000256" key="15">
    <source>
        <dbReference type="SAM" id="SignalP"/>
    </source>
</evidence>
<evidence type="ECO:0000256" key="12">
    <source>
        <dbReference type="PIRSR" id="PIRSR615500-1"/>
    </source>
</evidence>
<feature type="region of interest" description="Disordered" evidence="14">
    <location>
        <begin position="766"/>
        <end position="785"/>
    </location>
</feature>
<dbReference type="PANTHER" id="PTHR42884">
    <property type="entry name" value="PROPROTEIN CONVERTASE SUBTILISIN/KEXIN-RELATED"/>
    <property type="match status" value="1"/>
</dbReference>
<feature type="compositionally biased region" description="Acidic residues" evidence="14">
    <location>
        <begin position="1250"/>
        <end position="1259"/>
    </location>
</feature>
<dbReference type="Pfam" id="PF00082">
    <property type="entry name" value="Peptidase_S8"/>
    <property type="match status" value="1"/>
</dbReference>
<gene>
    <name evidence="17" type="ORF">OS493_000225</name>
</gene>
<feature type="region of interest" description="Disordered" evidence="14">
    <location>
        <begin position="1137"/>
        <end position="1170"/>
    </location>
</feature>
<dbReference type="Gene3D" id="2.60.120.260">
    <property type="entry name" value="Galactose-binding domain-like"/>
    <property type="match status" value="1"/>
</dbReference>
<dbReference type="OrthoDB" id="300641at2759"/>
<evidence type="ECO:0000256" key="11">
    <source>
        <dbReference type="ARBA" id="ARBA00076619"/>
    </source>
</evidence>
<evidence type="ECO:0000256" key="7">
    <source>
        <dbReference type="ARBA" id="ARBA00023145"/>
    </source>
</evidence>
<dbReference type="PROSITE" id="PS51892">
    <property type="entry name" value="SUBTILASE"/>
    <property type="match status" value="1"/>
</dbReference>
<feature type="compositionally biased region" description="Basic residues" evidence="14">
    <location>
        <begin position="681"/>
        <end position="695"/>
    </location>
</feature>
<dbReference type="InterPro" id="IPR038466">
    <property type="entry name" value="S8_pro-domain_sf"/>
</dbReference>
<feature type="active site" description="Charge relay system" evidence="12 13">
    <location>
        <position position="219"/>
    </location>
</feature>
<reference evidence="17" key="1">
    <citation type="submission" date="2023-01" db="EMBL/GenBank/DDBJ databases">
        <title>Genome assembly of the deep-sea coral Lophelia pertusa.</title>
        <authorList>
            <person name="Herrera S."/>
            <person name="Cordes E."/>
        </authorList>
    </citation>
    <scope>NUCLEOTIDE SEQUENCE</scope>
    <source>
        <strain evidence="17">USNM1676648</strain>
        <tissue evidence="17">Polyp</tissue>
    </source>
</reference>
<organism evidence="17 18">
    <name type="scientific">Desmophyllum pertusum</name>
    <dbReference type="NCBI Taxonomy" id="174260"/>
    <lineage>
        <taxon>Eukaryota</taxon>
        <taxon>Metazoa</taxon>
        <taxon>Cnidaria</taxon>
        <taxon>Anthozoa</taxon>
        <taxon>Hexacorallia</taxon>
        <taxon>Scleractinia</taxon>
        <taxon>Caryophylliina</taxon>
        <taxon>Caryophylliidae</taxon>
        <taxon>Desmophyllum</taxon>
    </lineage>
</organism>
<dbReference type="Gene3D" id="3.40.50.200">
    <property type="entry name" value="Peptidase S8/S53 domain"/>
    <property type="match status" value="1"/>
</dbReference>
<dbReference type="GO" id="GO:0005802">
    <property type="term" value="C:trans-Golgi network"/>
    <property type="evidence" value="ECO:0007669"/>
    <property type="project" value="TreeGrafter"/>
</dbReference>
<comment type="function">
    <text evidence="10">Probably involved in the processing of hormone and other protein precursors at sites comprised of pairs of basic amino acid residues.</text>
</comment>
<name>A0A9X0A6L0_9CNID</name>